<keyword evidence="3" id="KW-1185">Reference proteome</keyword>
<evidence type="ECO:0000313" key="2">
    <source>
        <dbReference type="EMBL" id="TWI68568.1"/>
    </source>
</evidence>
<evidence type="ECO:0000313" key="3">
    <source>
        <dbReference type="Proteomes" id="UP000318307"/>
    </source>
</evidence>
<keyword evidence="1" id="KW-0175">Coiled coil</keyword>
<dbReference type="RefSeq" id="WP_144685639.1">
    <property type="nucleotide sequence ID" value="NZ_VLLC01000021.1"/>
</dbReference>
<feature type="coiled-coil region" evidence="1">
    <location>
        <begin position="30"/>
        <end position="57"/>
    </location>
</feature>
<sequence length="632" mass="70621">MAVAEILEHLGDGKYRVQVACHREWIPPLMEATQKRIDFYEDAMAELLEEIHRFADETTAALNALDKLLWEYAGQQISDARKRAVMDAQTQIQLRRNAENAARAQYAQMDLRLMANQQRMKDLQELKDRVDNDVREIWCADLSENLTGRMPTMEINGEPEHMILAPQSLEPGPDTPDPLPHGMLKPMPAMTAAQAVFNWTIMPGWQKWKPTYRTGVIGSIDTAAGTASLTLDEARSYIKNFEINQEDTLNAVPIDYMDCHAGAFGEGDHVVVMFSDQDFNHPRVIGFVEEPKGCGSVFFTVVNDWESRRSGFGCVYECDPLLTARKGVRQHGALPQPRIQASWNPHQRVLCQTVSAYNSKDRLVLVSQDEGTLVWDGFTAHFADAILGCSLPPLGKKLGVRATVSGVRRIWTAGMCAADDEYIYVVYTYADSIDMTTISWVYHKIMVFDFGGSFIRESPQWRISVPWYNMAPVVARMQVTGGRLILGHAPSISVSAAPECYFWEISPVTWERRIVSLPRLGSVTNRQYSPFATNGVFVFFAFNEGDTICCAMADMNGALLDTSASTITASMVGNETFHAACTSSYVYFCIGGRVCMWQIDADEKKLVPMEDVDVTALIDMGPNKYVMAVQAG</sequence>
<dbReference type="AlphaFoldDB" id="A0A562RHQ2"/>
<name>A0A562RHQ2_9BACT</name>
<dbReference type="EMBL" id="VLLC01000021">
    <property type="protein sequence ID" value="TWI68568.1"/>
    <property type="molecule type" value="Genomic_DNA"/>
</dbReference>
<dbReference type="OrthoDB" id="5422965at2"/>
<proteinExistence type="predicted"/>
<organism evidence="2 3">
    <name type="scientific">Desulfobotulus alkaliphilus</name>
    <dbReference type="NCBI Taxonomy" id="622671"/>
    <lineage>
        <taxon>Bacteria</taxon>
        <taxon>Pseudomonadati</taxon>
        <taxon>Thermodesulfobacteriota</taxon>
        <taxon>Desulfobacteria</taxon>
        <taxon>Desulfobacterales</taxon>
        <taxon>Desulfobacteraceae</taxon>
        <taxon>Desulfobotulus</taxon>
    </lineage>
</organism>
<gene>
    <name evidence="2" type="ORF">LZ24_02541</name>
</gene>
<accession>A0A562RHQ2</accession>
<reference evidence="2 3" key="1">
    <citation type="submission" date="2019-07" db="EMBL/GenBank/DDBJ databases">
        <title>Genome sequencing of 100 strains of the haloalkaliphilic chemolithoautotrophic sulfur-oxidizing bacterium Thioalkalivibrio.</title>
        <authorList>
            <person name="Muyzer G."/>
        </authorList>
    </citation>
    <scope>NUCLEOTIDE SEQUENCE [LARGE SCALE GENOMIC DNA]</scope>
    <source>
        <strain evidence="2 3">ASO4-4</strain>
    </source>
</reference>
<evidence type="ECO:0000256" key="1">
    <source>
        <dbReference type="SAM" id="Coils"/>
    </source>
</evidence>
<dbReference type="Proteomes" id="UP000318307">
    <property type="component" value="Unassembled WGS sequence"/>
</dbReference>
<comment type="caution">
    <text evidence="2">The sequence shown here is derived from an EMBL/GenBank/DDBJ whole genome shotgun (WGS) entry which is preliminary data.</text>
</comment>
<protein>
    <submittedName>
        <fullName evidence="2">Uncharacterized protein</fullName>
    </submittedName>
</protein>